<feature type="region of interest" description="Disordered" evidence="1">
    <location>
        <begin position="1"/>
        <end position="94"/>
    </location>
</feature>
<comment type="caution">
    <text evidence="2">The sequence shown here is derived from an EMBL/GenBank/DDBJ whole genome shotgun (WGS) entry which is preliminary data.</text>
</comment>
<evidence type="ECO:0000256" key="1">
    <source>
        <dbReference type="SAM" id="MobiDB-lite"/>
    </source>
</evidence>
<organism evidence="2 3">
    <name type="scientific">Tribonema minus</name>
    <dbReference type="NCBI Taxonomy" id="303371"/>
    <lineage>
        <taxon>Eukaryota</taxon>
        <taxon>Sar</taxon>
        <taxon>Stramenopiles</taxon>
        <taxon>Ochrophyta</taxon>
        <taxon>PX clade</taxon>
        <taxon>Xanthophyceae</taxon>
        <taxon>Tribonematales</taxon>
        <taxon>Tribonemataceae</taxon>
        <taxon>Tribonema</taxon>
    </lineage>
</organism>
<feature type="compositionally biased region" description="Low complexity" evidence="1">
    <location>
        <begin position="1"/>
        <end position="23"/>
    </location>
</feature>
<dbReference type="Proteomes" id="UP000664859">
    <property type="component" value="Unassembled WGS sequence"/>
</dbReference>
<protein>
    <submittedName>
        <fullName evidence="2">Uncharacterized protein</fullName>
    </submittedName>
</protein>
<evidence type="ECO:0000313" key="3">
    <source>
        <dbReference type="Proteomes" id="UP000664859"/>
    </source>
</evidence>
<reference evidence="2" key="1">
    <citation type="submission" date="2021-02" db="EMBL/GenBank/DDBJ databases">
        <title>First Annotated Genome of the Yellow-green Alga Tribonema minus.</title>
        <authorList>
            <person name="Mahan K.M."/>
        </authorList>
    </citation>
    <scope>NUCLEOTIDE SEQUENCE</scope>
    <source>
        <strain evidence="2">UTEX B ZZ1240</strain>
    </source>
</reference>
<sequence>MAPPAAASSSASAAAQAAETNSESSKRRQPEAQPSKAAKASAKKRRKDAASALLAVSDADGLEPEAELTFEGDDGSGDDDAEVTFKPPSRAEPRYQELELVVEQVRNSRSGAVSKLQAERERLETEVATAAHRTDELRALLQLSKPRSAARTACGEELNSVRLNFTRLTASTKQLDIDVHAHSLGLTALVTVDDELDSIMDLQLGDNERLRRLNRYEENQMVSHLQAGRAVTVQPTLPAREARSASSIATSIEAGSSVDDETSLEDGGGAGSSTQQGRDMTTANRLAGVANLTTKTGRCSVQLRNFSRKVAGLSEPAKICGLDVAIKNSRDKKLINLHEALSLEVNGVVTVFDQLQFEHRIEAILQQFDSDIALEGAQLTLREAVRLPGEMARDLKLRVRDLCLQAGEELGGPVERLNFLRLLTEKELNIVKVAEKLDQGWRQKSLAKIQAVTDGFPGPSKKSAKTRARAPASYSDDSSVASVSPPASVASERKAGLRRKNNKSSSGKSLSRLTRDKNFEQREAGYRSREKVQAAALAALQLQVAALSAATPAAQPHGAPYAPPASATSRANPHLLYLRRHAALTHRAAPAQGLAGVSGQGERQRRRWLGGARRSWRQ</sequence>
<accession>A0A835ZDH0</accession>
<feature type="compositionally biased region" description="Low complexity" evidence="1">
    <location>
        <begin position="470"/>
        <end position="490"/>
    </location>
</feature>
<gene>
    <name evidence="2" type="ORF">JKP88DRAFT_253576</name>
</gene>
<keyword evidence="3" id="KW-1185">Reference proteome</keyword>
<feature type="region of interest" description="Disordered" evidence="1">
    <location>
        <begin position="453"/>
        <end position="525"/>
    </location>
</feature>
<proteinExistence type="predicted"/>
<feature type="non-terminal residue" evidence="2">
    <location>
        <position position="618"/>
    </location>
</feature>
<feature type="compositionally biased region" description="Acidic residues" evidence="1">
    <location>
        <begin position="60"/>
        <end position="82"/>
    </location>
</feature>
<feature type="compositionally biased region" description="Basic and acidic residues" evidence="1">
    <location>
        <begin position="513"/>
        <end position="525"/>
    </location>
</feature>
<name>A0A835ZDH0_9STRA</name>
<dbReference type="EMBL" id="JAFCMP010000072">
    <property type="protein sequence ID" value="KAG5188314.1"/>
    <property type="molecule type" value="Genomic_DNA"/>
</dbReference>
<feature type="compositionally biased region" description="Low complexity" evidence="1">
    <location>
        <begin position="50"/>
        <end position="59"/>
    </location>
</feature>
<feature type="compositionally biased region" description="Low complexity" evidence="1">
    <location>
        <begin position="503"/>
        <end position="512"/>
    </location>
</feature>
<feature type="region of interest" description="Disordered" evidence="1">
    <location>
        <begin position="242"/>
        <end position="279"/>
    </location>
</feature>
<feature type="region of interest" description="Disordered" evidence="1">
    <location>
        <begin position="589"/>
        <end position="618"/>
    </location>
</feature>
<feature type="compositionally biased region" description="Basic residues" evidence="1">
    <location>
        <begin position="604"/>
        <end position="618"/>
    </location>
</feature>
<feature type="compositionally biased region" description="Polar residues" evidence="1">
    <location>
        <begin position="244"/>
        <end position="254"/>
    </location>
</feature>
<dbReference type="AlphaFoldDB" id="A0A835ZDH0"/>
<evidence type="ECO:0000313" key="2">
    <source>
        <dbReference type="EMBL" id="KAG5188314.1"/>
    </source>
</evidence>